<dbReference type="Pfam" id="PF05975">
    <property type="entry name" value="EcsB"/>
    <property type="match status" value="1"/>
</dbReference>
<feature type="transmembrane region" description="Helical" evidence="1">
    <location>
        <begin position="55"/>
        <end position="74"/>
    </location>
</feature>
<keyword evidence="1" id="KW-0472">Membrane</keyword>
<evidence type="ECO:0000256" key="1">
    <source>
        <dbReference type="SAM" id="Phobius"/>
    </source>
</evidence>
<proteinExistence type="predicted"/>
<gene>
    <name evidence="2" type="ORF">NXS10_04305</name>
</gene>
<name>A0ABT2F718_9STRE</name>
<dbReference type="RefSeq" id="WP_259138052.1">
    <property type="nucleotide sequence ID" value="NZ_JANUXX010000004.1"/>
</dbReference>
<keyword evidence="1" id="KW-1133">Transmembrane helix</keyword>
<feature type="transmembrane region" description="Helical" evidence="1">
    <location>
        <begin position="105"/>
        <end position="124"/>
    </location>
</feature>
<dbReference type="EMBL" id="JANUXX010000004">
    <property type="protein sequence ID" value="MCS4488180.1"/>
    <property type="molecule type" value="Genomic_DNA"/>
</dbReference>
<comment type="caution">
    <text evidence="2">The sequence shown here is derived from an EMBL/GenBank/DDBJ whole genome shotgun (WGS) entry which is preliminary data.</text>
</comment>
<accession>A0ABT2F718</accession>
<feature type="transmembrane region" description="Helical" evidence="1">
    <location>
        <begin position="20"/>
        <end position="43"/>
    </location>
</feature>
<reference evidence="2 3" key="1">
    <citation type="journal article" date="2023" name="Int. J. Syst. Evol. Microbiol.">
        <title>Streptococcus sciuri sp. nov., Staphylococcus marylandisciuri sp. nov. and Staphylococcus americanisciuri sp. nov., isolated from faeces of eastern grey squirrel (Sciurus carolinensis).</title>
        <authorList>
            <person name="Volokhov D.V."/>
            <person name="Zagorodnyaya T.A."/>
            <person name="Furtak V.A."/>
            <person name="Nattanmai G."/>
            <person name="Randall L."/>
            <person name="Jose S."/>
            <person name="Gao Y."/>
            <person name="Eisenberg T."/>
            <person name="Delmonte P."/>
            <person name="Blom J."/>
            <person name="Mitchell K.K."/>
        </authorList>
    </citation>
    <scope>NUCLEOTIDE SEQUENCE [LARGE SCALE GENOMIC DNA]</scope>
    <source>
        <strain evidence="2 3">SQ9-PEA</strain>
    </source>
</reference>
<dbReference type="Proteomes" id="UP001206548">
    <property type="component" value="Unassembled WGS sequence"/>
</dbReference>
<organism evidence="2 3">
    <name type="scientific">Streptococcus sciuri</name>
    <dbReference type="NCBI Taxonomy" id="2973939"/>
    <lineage>
        <taxon>Bacteria</taxon>
        <taxon>Bacillati</taxon>
        <taxon>Bacillota</taxon>
        <taxon>Bacilli</taxon>
        <taxon>Lactobacillales</taxon>
        <taxon>Streptococcaceae</taxon>
        <taxon>Streptococcus</taxon>
    </lineage>
</organism>
<keyword evidence="1" id="KW-0812">Transmembrane</keyword>
<protein>
    <submittedName>
        <fullName evidence="2">ABC transporter permease</fullName>
    </submittedName>
</protein>
<feature type="transmembrane region" description="Helical" evidence="1">
    <location>
        <begin position="251"/>
        <end position="270"/>
    </location>
</feature>
<feature type="transmembrane region" description="Helical" evidence="1">
    <location>
        <begin position="130"/>
        <end position="147"/>
    </location>
</feature>
<feature type="transmembrane region" description="Helical" evidence="1">
    <location>
        <begin position="227"/>
        <end position="245"/>
    </location>
</feature>
<dbReference type="PIRSF" id="PIRSF037259">
    <property type="entry name" value="EcsB_ABC"/>
    <property type="match status" value="1"/>
</dbReference>
<evidence type="ECO:0000313" key="2">
    <source>
        <dbReference type="EMBL" id="MCS4488180.1"/>
    </source>
</evidence>
<dbReference type="InterPro" id="IPR010288">
    <property type="entry name" value="EcsB_ABC"/>
</dbReference>
<keyword evidence="3" id="KW-1185">Reference proteome</keyword>
<evidence type="ECO:0000313" key="3">
    <source>
        <dbReference type="Proteomes" id="UP001206548"/>
    </source>
</evidence>
<sequence length="342" mass="41048">MKELFDSRRHSFINQMLKYLRYVFNDHFVLVLMFLLGFILIQYSQFLTHFPKNRYIVFLVLFALILLLLSWGRVATYLESADQQFLLPKETEVLEQIKRSKMRSFGVWVGVQSIVLIILAPIFLRLGFTVFSFFLFLVVLAFVKWFIIDYKVKKWIQDGKLDWKRAVFDEERRKQSLLKFFALFTTVKGLSTSVKRRQFLDGILKLFQKQRLWFSLYVRAFLRSGDYFSLFVRLFVLSLLSLLFIRNHFLSASLALVFNYLLFFQLLALYRHYDYQYLITLYPVDRQEKKQDLQQFLRRLAYFMTAIELLMTFNIQSALLIVIVMIILVEVYLSHKIGKMID</sequence>
<feature type="transmembrane region" description="Helical" evidence="1">
    <location>
        <begin position="300"/>
        <end position="333"/>
    </location>
</feature>